<proteinExistence type="predicted"/>
<sequence length="86" mass="10550">MGLKNFWLLLIMMLRELSSGSKTRFEYSTNCLECIKCVVSLLKDNAYHWWKMLISVVPRERVTWEFFQSEFRKKYISHRFLDQKHK</sequence>
<dbReference type="OrthoDB" id="2272416at2759"/>
<evidence type="ECO:0000313" key="4">
    <source>
        <dbReference type="Proteomes" id="UP000325315"/>
    </source>
</evidence>
<evidence type="ECO:0000256" key="1">
    <source>
        <dbReference type="SAM" id="SignalP"/>
    </source>
</evidence>
<feature type="signal peptide" evidence="1">
    <location>
        <begin position="1"/>
        <end position="20"/>
    </location>
</feature>
<dbReference type="EMBL" id="SMMG02000001">
    <property type="protein sequence ID" value="KAA3487966.1"/>
    <property type="molecule type" value="Genomic_DNA"/>
</dbReference>
<reference evidence="4" key="1">
    <citation type="journal article" date="2019" name="Plant Biotechnol. J.">
        <title>Genome sequencing of the Australian wild diploid species Gossypium australe highlights disease resistance and delayed gland morphogenesis.</title>
        <authorList>
            <person name="Cai Y."/>
            <person name="Cai X."/>
            <person name="Wang Q."/>
            <person name="Wang P."/>
            <person name="Zhang Y."/>
            <person name="Cai C."/>
            <person name="Xu Y."/>
            <person name="Wang K."/>
            <person name="Zhou Z."/>
            <person name="Wang C."/>
            <person name="Geng S."/>
            <person name="Li B."/>
            <person name="Dong Q."/>
            <person name="Hou Y."/>
            <person name="Wang H."/>
            <person name="Ai P."/>
            <person name="Liu Z."/>
            <person name="Yi F."/>
            <person name="Sun M."/>
            <person name="An G."/>
            <person name="Cheng J."/>
            <person name="Zhang Y."/>
            <person name="Shi Q."/>
            <person name="Xie Y."/>
            <person name="Shi X."/>
            <person name="Chang Y."/>
            <person name="Huang F."/>
            <person name="Chen Y."/>
            <person name="Hong S."/>
            <person name="Mi L."/>
            <person name="Sun Q."/>
            <person name="Zhang L."/>
            <person name="Zhou B."/>
            <person name="Peng R."/>
            <person name="Zhang X."/>
            <person name="Liu F."/>
        </authorList>
    </citation>
    <scope>NUCLEOTIDE SEQUENCE [LARGE SCALE GENOMIC DNA]</scope>
    <source>
        <strain evidence="4">cv. PA1801</strain>
    </source>
</reference>
<keyword evidence="1" id="KW-0732">Signal</keyword>
<dbReference type="Pfam" id="PF03732">
    <property type="entry name" value="Retrotrans_gag"/>
    <property type="match status" value="1"/>
</dbReference>
<feature type="domain" description="Retrotransposon gag" evidence="2">
    <location>
        <begin position="37"/>
        <end position="79"/>
    </location>
</feature>
<accession>A0A5B6X2Z7</accession>
<name>A0A5B6X2Z7_9ROSI</name>
<keyword evidence="4" id="KW-1185">Reference proteome</keyword>
<evidence type="ECO:0000259" key="2">
    <source>
        <dbReference type="Pfam" id="PF03732"/>
    </source>
</evidence>
<protein>
    <submittedName>
        <fullName evidence="3">Maturase K</fullName>
    </submittedName>
</protein>
<gene>
    <name evidence="3" type="ORF">EPI10_031757</name>
</gene>
<evidence type="ECO:0000313" key="3">
    <source>
        <dbReference type="EMBL" id="KAA3487966.1"/>
    </source>
</evidence>
<feature type="chain" id="PRO_5022921451" evidence="1">
    <location>
        <begin position="21"/>
        <end position="86"/>
    </location>
</feature>
<dbReference type="AlphaFoldDB" id="A0A5B6X2Z7"/>
<organism evidence="3 4">
    <name type="scientific">Gossypium australe</name>
    <dbReference type="NCBI Taxonomy" id="47621"/>
    <lineage>
        <taxon>Eukaryota</taxon>
        <taxon>Viridiplantae</taxon>
        <taxon>Streptophyta</taxon>
        <taxon>Embryophyta</taxon>
        <taxon>Tracheophyta</taxon>
        <taxon>Spermatophyta</taxon>
        <taxon>Magnoliopsida</taxon>
        <taxon>eudicotyledons</taxon>
        <taxon>Gunneridae</taxon>
        <taxon>Pentapetalae</taxon>
        <taxon>rosids</taxon>
        <taxon>malvids</taxon>
        <taxon>Malvales</taxon>
        <taxon>Malvaceae</taxon>
        <taxon>Malvoideae</taxon>
        <taxon>Gossypium</taxon>
    </lineage>
</organism>
<comment type="caution">
    <text evidence="3">The sequence shown here is derived from an EMBL/GenBank/DDBJ whole genome shotgun (WGS) entry which is preliminary data.</text>
</comment>
<dbReference type="InterPro" id="IPR005162">
    <property type="entry name" value="Retrotrans_gag_dom"/>
</dbReference>
<dbReference type="Proteomes" id="UP000325315">
    <property type="component" value="Unassembled WGS sequence"/>
</dbReference>